<dbReference type="RefSeq" id="XP_008216093.1">
    <property type="nucleotide sequence ID" value="XM_008217871.3"/>
</dbReference>
<reference evidence="2" key="1">
    <citation type="submission" date="2021-01" db="UniProtKB">
        <authorList>
            <consortium name="EnsemblMetazoa"/>
        </authorList>
    </citation>
    <scope>IDENTIFICATION</scope>
</reference>
<dbReference type="EnsemblMetazoa" id="XM_008217871">
    <property type="protein sequence ID" value="XP_008216093"/>
    <property type="gene ID" value="LOC100678161"/>
</dbReference>
<dbReference type="GeneID" id="100678161"/>
<evidence type="ECO:0008006" key="4">
    <source>
        <dbReference type="Google" id="ProtNLM"/>
    </source>
</evidence>
<accession>A0A7M7LS55</accession>
<keyword evidence="1" id="KW-0732">Signal</keyword>
<organism evidence="2 3">
    <name type="scientific">Nasonia vitripennis</name>
    <name type="common">Parasitic wasp</name>
    <dbReference type="NCBI Taxonomy" id="7425"/>
    <lineage>
        <taxon>Eukaryota</taxon>
        <taxon>Metazoa</taxon>
        <taxon>Ecdysozoa</taxon>
        <taxon>Arthropoda</taxon>
        <taxon>Hexapoda</taxon>
        <taxon>Insecta</taxon>
        <taxon>Pterygota</taxon>
        <taxon>Neoptera</taxon>
        <taxon>Endopterygota</taxon>
        <taxon>Hymenoptera</taxon>
        <taxon>Apocrita</taxon>
        <taxon>Proctotrupomorpha</taxon>
        <taxon>Chalcidoidea</taxon>
        <taxon>Pteromalidae</taxon>
        <taxon>Pteromalinae</taxon>
        <taxon>Nasonia</taxon>
    </lineage>
</organism>
<evidence type="ECO:0000256" key="1">
    <source>
        <dbReference type="SAM" id="SignalP"/>
    </source>
</evidence>
<name>A0A7M7LS55_NASVI</name>
<feature type="signal peptide" evidence="1">
    <location>
        <begin position="1"/>
        <end position="18"/>
    </location>
</feature>
<dbReference type="OrthoDB" id="76388at2759"/>
<dbReference type="Proteomes" id="UP000002358">
    <property type="component" value="Chromosome 5"/>
</dbReference>
<evidence type="ECO:0000313" key="2">
    <source>
        <dbReference type="EnsemblMetazoa" id="XP_008216093"/>
    </source>
</evidence>
<evidence type="ECO:0000313" key="3">
    <source>
        <dbReference type="Proteomes" id="UP000002358"/>
    </source>
</evidence>
<protein>
    <recommendedName>
        <fullName evidence="4">Antimicrobial peptide</fullName>
    </recommendedName>
</protein>
<feature type="chain" id="PRO_5029899022" description="Antimicrobial peptide" evidence="1">
    <location>
        <begin position="19"/>
        <end position="102"/>
    </location>
</feature>
<keyword evidence="3" id="KW-1185">Reference proteome</keyword>
<dbReference type="AlphaFoldDB" id="A0A7M7LS55"/>
<dbReference type="KEGG" id="nvi:100678161"/>
<proteinExistence type="predicted"/>
<dbReference type="InParanoid" id="A0A7M7LS55"/>
<sequence length="102" mass="11245">MMLKALFIVLIGCAVAFASPVKRDALAERSIAKEVTKIGSGFKELIKEIFAAIVGQIGGAIADNLQGAFRKLGERLHTKEYKEGVQEFFETMQKLEEAEDKL</sequence>